<evidence type="ECO:0000259" key="1">
    <source>
        <dbReference type="Pfam" id="PF00501"/>
    </source>
</evidence>
<sequence>MVTFFHQLISIHAIRIPEKCALRFKQQDYSYLGLQREVNHFAAGLTALDLKRHDRVGVFLPKTPENVISLFGTSAAGGVFVPINPVLKAPQVEHILNDCDVKVLVTSSDRLKNLADIIEQCPALEHIILTDKLSESWQGRPKLQLLASLPDDIRPSPPVTDKDMAAILYTSGSTGKPKGVVLSHRNLVCGAHSVSAYLENRQDDVILALLPLSFDYGLSQLTTAFFVGATAVIMDFLLPNDVVKAVQRFGVTGLAAVPPLWQQLLKASWPAEVGEQLRYFTNSGGAMPGVTLEKLRHTFSNASPYLMYGLTEAFRSTYLPPELVDTKPGSMGKAIPNAEVMVVRPDGTECDADEPGELVHRGPHVSLGYWNAPEKTAERFKPVPKQVNGLVLTEMAVYSGDTVRKDSEGFLYFVGRKDEMIKTSGYRVSPSEIEEACYQGADEVAEVIATGVSDRELGQAIVVYAALKQPGSLDEKALLTKCKKNLPNFMHPKHLEIRDSLPRNPNGKVDRALLTQQAKETYTHE</sequence>
<reference evidence="4" key="1">
    <citation type="journal article" date="2019" name="Int. J. Syst. Evol. Microbiol.">
        <title>The Global Catalogue of Microorganisms (GCM) 10K type strain sequencing project: providing services to taxonomists for standard genome sequencing and annotation.</title>
        <authorList>
            <consortium name="The Broad Institute Genomics Platform"/>
            <consortium name="The Broad Institute Genome Sequencing Center for Infectious Disease"/>
            <person name="Wu L."/>
            <person name="Ma J."/>
        </authorList>
    </citation>
    <scope>NUCLEOTIDE SEQUENCE [LARGE SCALE GENOMIC DNA]</scope>
    <source>
        <strain evidence="4">CGMCC 1.12923</strain>
    </source>
</reference>
<dbReference type="Pfam" id="PF13193">
    <property type="entry name" value="AMP-binding_C"/>
    <property type="match status" value="1"/>
</dbReference>
<name>A0ABQ1RPW7_9ALTE</name>
<dbReference type="Gene3D" id="3.40.50.12780">
    <property type="entry name" value="N-terminal domain of ligase-like"/>
    <property type="match status" value="1"/>
</dbReference>
<dbReference type="InterPro" id="IPR025110">
    <property type="entry name" value="AMP-bd_C"/>
</dbReference>
<dbReference type="RefSeq" id="WP_099035966.1">
    <property type="nucleotide sequence ID" value="NZ_BMGJ01000016.1"/>
</dbReference>
<dbReference type="Proteomes" id="UP000614272">
    <property type="component" value="Unassembled WGS sequence"/>
</dbReference>
<evidence type="ECO:0000313" key="4">
    <source>
        <dbReference type="Proteomes" id="UP000614272"/>
    </source>
</evidence>
<dbReference type="InterPro" id="IPR042099">
    <property type="entry name" value="ANL_N_sf"/>
</dbReference>
<evidence type="ECO:0000313" key="3">
    <source>
        <dbReference type="EMBL" id="GGD75197.1"/>
    </source>
</evidence>
<feature type="domain" description="AMP-binding enzyme C-terminal" evidence="2">
    <location>
        <begin position="435"/>
        <end position="508"/>
    </location>
</feature>
<keyword evidence="4" id="KW-1185">Reference proteome</keyword>
<dbReference type="Pfam" id="PF00501">
    <property type="entry name" value="AMP-binding"/>
    <property type="match status" value="1"/>
</dbReference>
<dbReference type="InterPro" id="IPR017529">
    <property type="entry name" value="AcylCoA_ligase_PEP_1"/>
</dbReference>
<dbReference type="NCBIfam" id="TIGR03098">
    <property type="entry name" value="ligase_PEP_1"/>
    <property type="match status" value="1"/>
</dbReference>
<organism evidence="3 4">
    <name type="scientific">Lacimicrobium alkaliphilum</name>
    <dbReference type="NCBI Taxonomy" id="1526571"/>
    <lineage>
        <taxon>Bacteria</taxon>
        <taxon>Pseudomonadati</taxon>
        <taxon>Pseudomonadota</taxon>
        <taxon>Gammaproteobacteria</taxon>
        <taxon>Alteromonadales</taxon>
        <taxon>Alteromonadaceae</taxon>
        <taxon>Lacimicrobium</taxon>
    </lineage>
</organism>
<dbReference type="InterPro" id="IPR050237">
    <property type="entry name" value="ATP-dep_AMP-bd_enzyme"/>
</dbReference>
<dbReference type="PANTHER" id="PTHR43767:SF10">
    <property type="entry name" value="SURFACTIN SYNTHASE SUBUNIT 1"/>
    <property type="match status" value="1"/>
</dbReference>
<dbReference type="Gene3D" id="3.30.300.30">
    <property type="match status" value="1"/>
</dbReference>
<dbReference type="InterPro" id="IPR000873">
    <property type="entry name" value="AMP-dep_synth/lig_dom"/>
</dbReference>
<keyword evidence="3" id="KW-0436">Ligase</keyword>
<dbReference type="PANTHER" id="PTHR43767">
    <property type="entry name" value="LONG-CHAIN-FATTY-ACID--COA LIGASE"/>
    <property type="match status" value="1"/>
</dbReference>
<gene>
    <name evidence="3" type="ORF">GCM10011357_32760</name>
</gene>
<dbReference type="EMBL" id="BMGJ01000016">
    <property type="protein sequence ID" value="GGD75197.1"/>
    <property type="molecule type" value="Genomic_DNA"/>
</dbReference>
<accession>A0ABQ1RPW7</accession>
<dbReference type="SUPFAM" id="SSF56801">
    <property type="entry name" value="Acetyl-CoA synthetase-like"/>
    <property type="match status" value="1"/>
</dbReference>
<comment type="caution">
    <text evidence="3">The sequence shown here is derived from an EMBL/GenBank/DDBJ whole genome shotgun (WGS) entry which is preliminary data.</text>
</comment>
<dbReference type="GO" id="GO:0016874">
    <property type="term" value="F:ligase activity"/>
    <property type="evidence" value="ECO:0007669"/>
    <property type="project" value="UniProtKB-KW"/>
</dbReference>
<protein>
    <submittedName>
        <fullName evidence="3">Acyl-CoA ligase (AMP-forming), exosortase A system-associated</fullName>
    </submittedName>
</protein>
<dbReference type="InterPro" id="IPR020845">
    <property type="entry name" value="AMP-binding_CS"/>
</dbReference>
<dbReference type="PROSITE" id="PS00455">
    <property type="entry name" value="AMP_BINDING"/>
    <property type="match status" value="1"/>
</dbReference>
<dbReference type="InterPro" id="IPR045851">
    <property type="entry name" value="AMP-bd_C_sf"/>
</dbReference>
<evidence type="ECO:0000259" key="2">
    <source>
        <dbReference type="Pfam" id="PF13193"/>
    </source>
</evidence>
<proteinExistence type="predicted"/>
<feature type="domain" description="AMP-dependent synthetase/ligase" evidence="1">
    <location>
        <begin position="16"/>
        <end position="370"/>
    </location>
</feature>